<sequence length="426" mass="46332">MPAETGSRVRILHVNKFLYRRGGAEGYLLDVAELQRGRGHDVSYFAMEHPDNQADDNADLFPPRMELNPPPSGLAARARTSVDIVYRRSARTGMESVLDRVRPDVVHLHNIYHQLSPSILRPIARRGIPTVMTLHDYKLACPTYQFLDDGKICEACLPRKFHNAARRRCNNGSLAASVLSSVELAAHTFTGAYDPVDVLICPSDFMLRKMREAKVYPDRLTHLPHFCDLSQIAPATVPGEGILYAGRLSSEKGVDVLIDAAALLPAGLDVTIAGDGPDLEALRARAAAAGVADRVRFAGRLPSGELHDLMRASAVVVAPSRWYENQPMVVLEAFGCARPVVASDLGGMPELIQHGVSGLLVEHDDPAALAKALIELATDPVRAHEMGVAAHRSAVDRFAIDRHLDGLDQAYARAAINKGEVLRHGS</sequence>
<proteinExistence type="predicted"/>
<feature type="domain" description="Glycosyltransferase subfamily 4-like N-terminal" evidence="4">
    <location>
        <begin position="22"/>
        <end position="230"/>
    </location>
</feature>
<dbReference type="Pfam" id="PF00534">
    <property type="entry name" value="Glycos_transf_1"/>
    <property type="match status" value="1"/>
</dbReference>
<evidence type="ECO:0008006" key="7">
    <source>
        <dbReference type="Google" id="ProtNLM"/>
    </source>
</evidence>
<dbReference type="SUPFAM" id="SSF53756">
    <property type="entry name" value="UDP-Glycosyltransferase/glycogen phosphorylase"/>
    <property type="match status" value="1"/>
</dbReference>
<dbReference type="InterPro" id="IPR028098">
    <property type="entry name" value="Glyco_trans_4-like_N"/>
</dbReference>
<dbReference type="AlphaFoldDB" id="A0A316TQV3"/>
<dbReference type="PANTHER" id="PTHR12526">
    <property type="entry name" value="GLYCOSYLTRANSFERASE"/>
    <property type="match status" value="1"/>
</dbReference>
<protein>
    <recommendedName>
        <fullName evidence="7">Glycosyltransferase family 1 protein</fullName>
    </recommendedName>
</protein>
<reference evidence="5 6" key="1">
    <citation type="submission" date="2018-05" db="EMBL/GenBank/DDBJ databases">
        <title>Nocardioides silvaticus genome.</title>
        <authorList>
            <person name="Li C."/>
            <person name="Wang G."/>
        </authorList>
    </citation>
    <scope>NUCLEOTIDE SEQUENCE [LARGE SCALE GENOMIC DNA]</scope>
    <source>
        <strain evidence="5 6">CCTCC AB 2018079</strain>
    </source>
</reference>
<evidence type="ECO:0000259" key="4">
    <source>
        <dbReference type="Pfam" id="PF13439"/>
    </source>
</evidence>
<accession>A0A316TQV3</accession>
<dbReference type="InterPro" id="IPR001296">
    <property type="entry name" value="Glyco_trans_1"/>
</dbReference>
<dbReference type="Proteomes" id="UP000245507">
    <property type="component" value="Unassembled WGS sequence"/>
</dbReference>
<evidence type="ECO:0000256" key="2">
    <source>
        <dbReference type="ARBA" id="ARBA00022679"/>
    </source>
</evidence>
<keyword evidence="2" id="KW-0808">Transferase</keyword>
<keyword evidence="1" id="KW-0328">Glycosyltransferase</keyword>
<keyword evidence="6" id="KW-1185">Reference proteome</keyword>
<dbReference type="PANTHER" id="PTHR12526:SF638">
    <property type="entry name" value="SPORE COAT PROTEIN SA"/>
    <property type="match status" value="1"/>
</dbReference>
<dbReference type="Gene3D" id="3.40.50.2000">
    <property type="entry name" value="Glycogen Phosphorylase B"/>
    <property type="match status" value="2"/>
</dbReference>
<evidence type="ECO:0000313" key="5">
    <source>
        <dbReference type="EMBL" id="PWN04612.1"/>
    </source>
</evidence>
<evidence type="ECO:0000259" key="3">
    <source>
        <dbReference type="Pfam" id="PF00534"/>
    </source>
</evidence>
<gene>
    <name evidence="5" type="ORF">DJ010_03010</name>
</gene>
<feature type="domain" description="Glycosyl transferase family 1" evidence="3">
    <location>
        <begin position="242"/>
        <end position="390"/>
    </location>
</feature>
<comment type="caution">
    <text evidence="5">The sequence shown here is derived from an EMBL/GenBank/DDBJ whole genome shotgun (WGS) entry which is preliminary data.</text>
</comment>
<dbReference type="EMBL" id="QGDD01000001">
    <property type="protein sequence ID" value="PWN04612.1"/>
    <property type="molecule type" value="Genomic_DNA"/>
</dbReference>
<evidence type="ECO:0000256" key="1">
    <source>
        <dbReference type="ARBA" id="ARBA00022676"/>
    </source>
</evidence>
<organism evidence="5 6">
    <name type="scientific">Nocardioides silvaticus</name>
    <dbReference type="NCBI Taxonomy" id="2201891"/>
    <lineage>
        <taxon>Bacteria</taxon>
        <taxon>Bacillati</taxon>
        <taxon>Actinomycetota</taxon>
        <taxon>Actinomycetes</taxon>
        <taxon>Propionibacteriales</taxon>
        <taxon>Nocardioidaceae</taxon>
        <taxon>Nocardioides</taxon>
    </lineage>
</organism>
<name>A0A316TQV3_9ACTN</name>
<evidence type="ECO:0000313" key="6">
    <source>
        <dbReference type="Proteomes" id="UP000245507"/>
    </source>
</evidence>
<dbReference type="GO" id="GO:0016757">
    <property type="term" value="F:glycosyltransferase activity"/>
    <property type="evidence" value="ECO:0007669"/>
    <property type="project" value="UniProtKB-KW"/>
</dbReference>
<dbReference type="Pfam" id="PF13439">
    <property type="entry name" value="Glyco_transf_4"/>
    <property type="match status" value="1"/>
</dbReference>